<dbReference type="PROSITE" id="PS51257">
    <property type="entry name" value="PROKAR_LIPOPROTEIN"/>
    <property type="match status" value="1"/>
</dbReference>
<accession>I0K7E6</accession>
<dbReference type="KEGG" id="fae:FAES_2040"/>
<keyword evidence="1" id="KW-0812">Transmembrane</keyword>
<dbReference type="AlphaFoldDB" id="I0K7E6"/>
<evidence type="ECO:0000313" key="2">
    <source>
        <dbReference type="EMBL" id="CCH00049.1"/>
    </source>
</evidence>
<dbReference type="InterPro" id="IPR010916">
    <property type="entry name" value="TonB_box_CS"/>
</dbReference>
<reference evidence="2 3" key="1">
    <citation type="journal article" date="2012" name="J. Bacteriol.">
        <title>Genome Sequence of Fibrella aestuarina BUZ 2T, a Filamentous Marine Bacterium.</title>
        <authorList>
            <person name="Filippini M."/>
            <person name="Qi W."/>
            <person name="Blom J."/>
            <person name="Goesmann A."/>
            <person name="Smits T.H."/>
            <person name="Bagheri H.C."/>
        </authorList>
    </citation>
    <scope>NUCLEOTIDE SEQUENCE [LARGE SCALE GENOMIC DNA]</scope>
    <source>
        <strain evidence="3">BUZ 2T</strain>
    </source>
</reference>
<name>I0K7E6_9BACT</name>
<dbReference type="EMBL" id="HE796683">
    <property type="protein sequence ID" value="CCH00049.1"/>
    <property type="molecule type" value="Genomic_DNA"/>
</dbReference>
<keyword evidence="3" id="KW-1185">Reference proteome</keyword>
<dbReference type="PROSITE" id="PS00430">
    <property type="entry name" value="TONB_DEPENDENT_REC_1"/>
    <property type="match status" value="1"/>
</dbReference>
<sequence length="214" mass="22428">MTLKTFFFHQHRSVMNTSTKHTLIALSFTALLGACSRPVATFQPSKAERFYTQQTTAAPVAAAETVAPEATPVVAEASAPAVAAPAATKADIETMLVKAEAVASAKARPAEARKLERRITKIREVLNTSPASSLAPAAPVKKAGLAQRLMMKSMDKKIQKHLAPEQPMRSSTLTAGLVIGLIGLLLLLLTTGTAATIGLIALVVGIVLVILGLL</sequence>
<keyword evidence="1" id="KW-1133">Transmembrane helix</keyword>
<evidence type="ECO:0000313" key="3">
    <source>
        <dbReference type="Proteomes" id="UP000011058"/>
    </source>
</evidence>
<keyword evidence="1" id="KW-0472">Membrane</keyword>
<gene>
    <name evidence="2" type="ORF">FAES_2040</name>
</gene>
<dbReference type="eggNOG" id="ENOG5033WEV">
    <property type="taxonomic scope" value="Bacteria"/>
</dbReference>
<dbReference type="Proteomes" id="UP000011058">
    <property type="component" value="Chromosome"/>
</dbReference>
<dbReference type="HOGENOM" id="CLU_1342556_0_0_10"/>
<feature type="transmembrane region" description="Helical" evidence="1">
    <location>
        <begin position="170"/>
        <end position="189"/>
    </location>
</feature>
<dbReference type="STRING" id="1166018.FAES_2040"/>
<organism evidence="2 3">
    <name type="scientific">Fibrella aestuarina BUZ 2</name>
    <dbReference type="NCBI Taxonomy" id="1166018"/>
    <lineage>
        <taxon>Bacteria</taxon>
        <taxon>Pseudomonadati</taxon>
        <taxon>Bacteroidota</taxon>
        <taxon>Cytophagia</taxon>
        <taxon>Cytophagales</taxon>
        <taxon>Spirosomataceae</taxon>
        <taxon>Fibrella</taxon>
    </lineage>
</organism>
<protein>
    <submittedName>
        <fullName evidence="2">Uncharacterized protein</fullName>
    </submittedName>
</protein>
<feature type="transmembrane region" description="Helical" evidence="1">
    <location>
        <begin position="196"/>
        <end position="213"/>
    </location>
</feature>
<proteinExistence type="predicted"/>
<evidence type="ECO:0000256" key="1">
    <source>
        <dbReference type="SAM" id="Phobius"/>
    </source>
</evidence>